<dbReference type="Proteomes" id="UP000184357">
    <property type="component" value="Unassembled WGS sequence"/>
</dbReference>
<feature type="domain" description="DUF1616" evidence="3">
    <location>
        <begin position="16"/>
        <end position="308"/>
    </location>
</feature>
<keyword evidence="2" id="KW-0812">Transmembrane</keyword>
<feature type="transmembrane region" description="Helical" evidence="2">
    <location>
        <begin position="71"/>
        <end position="89"/>
    </location>
</feature>
<evidence type="ECO:0000313" key="4">
    <source>
        <dbReference type="EMBL" id="SHG71206.1"/>
    </source>
</evidence>
<evidence type="ECO:0000259" key="3">
    <source>
        <dbReference type="Pfam" id="PF07760"/>
    </source>
</evidence>
<feature type="region of interest" description="Disordered" evidence="1">
    <location>
        <begin position="124"/>
        <end position="143"/>
    </location>
</feature>
<feature type="transmembrane region" description="Helical" evidence="2">
    <location>
        <begin position="101"/>
        <end position="121"/>
    </location>
</feature>
<dbReference type="EMBL" id="FQWV01000002">
    <property type="protein sequence ID" value="SHG71206.1"/>
    <property type="molecule type" value="Genomic_DNA"/>
</dbReference>
<feature type="transmembrane region" description="Helical" evidence="2">
    <location>
        <begin position="33"/>
        <end position="51"/>
    </location>
</feature>
<protein>
    <submittedName>
        <fullName evidence="4">Uncharacterized membrane protein</fullName>
    </submittedName>
</protein>
<dbReference type="AlphaFoldDB" id="A0A1M5M1S9"/>
<evidence type="ECO:0000313" key="5">
    <source>
        <dbReference type="Proteomes" id="UP000184357"/>
    </source>
</evidence>
<reference evidence="4 5" key="1">
    <citation type="submission" date="2016-11" db="EMBL/GenBank/DDBJ databases">
        <authorList>
            <person name="Jaros S."/>
            <person name="Januszkiewicz K."/>
            <person name="Wedrychowicz H."/>
        </authorList>
    </citation>
    <scope>NUCLEOTIDE SEQUENCE [LARGE SCALE GENOMIC DNA]</scope>
    <source>
        <strain evidence="4 5">DSM 9297</strain>
    </source>
</reference>
<keyword evidence="2" id="KW-0472">Membrane</keyword>
<gene>
    <name evidence="4" type="ORF">SAMN05443636_0856</name>
</gene>
<dbReference type="Pfam" id="PF07760">
    <property type="entry name" value="DUF1616"/>
    <property type="match status" value="1"/>
</dbReference>
<name>A0A1M5M1S9_9EURY</name>
<feature type="transmembrane region" description="Helical" evidence="2">
    <location>
        <begin position="163"/>
        <end position="181"/>
    </location>
</feature>
<accession>A0A1M5M1S9</accession>
<organism evidence="4 5">
    <name type="scientific">Halobaculum gomorrense</name>
    <dbReference type="NCBI Taxonomy" id="43928"/>
    <lineage>
        <taxon>Archaea</taxon>
        <taxon>Methanobacteriati</taxon>
        <taxon>Methanobacteriota</taxon>
        <taxon>Stenosarchaea group</taxon>
        <taxon>Halobacteria</taxon>
        <taxon>Halobacteriales</taxon>
        <taxon>Haloferacaceae</taxon>
        <taxon>Halobaculum</taxon>
    </lineage>
</organism>
<dbReference type="STRING" id="43928.SAMN05443636_0856"/>
<evidence type="ECO:0000256" key="1">
    <source>
        <dbReference type="SAM" id="MobiDB-lite"/>
    </source>
</evidence>
<proteinExistence type="predicted"/>
<keyword evidence="2" id="KW-1133">Transmembrane helix</keyword>
<dbReference type="InterPro" id="IPR011674">
    <property type="entry name" value="DUF1616"/>
</dbReference>
<feature type="transmembrane region" description="Helical" evidence="2">
    <location>
        <begin position="6"/>
        <end position="26"/>
    </location>
</feature>
<keyword evidence="5" id="KW-1185">Reference proteome</keyword>
<sequence length="318" mass="34007">MGGTRALTYVQAGGLVLLSVAAAVTFQPYLSGSSVRLVAATLLVFLLPGYALQTVLFQSTGDESLSPRTRLAVSIGTSPAIVAVVALIINEFTGRITFGRLLTALVLLTGALLGMSLLQTLSTGQQAPKPTADGGWTPKRRVTDRLPRPTLSTALNRDSRKQWALVGVVTILFIGLLAAPAPEQTYTELSLLSETEQGRLTADDYPETLTPGTSATVVATVHNEEDTTQAYTLVVTREQANGAGVILGTEQIELADGETKRLRTTLVAPKTPGEVRFTYRLYRTESIVSTDNFEELPSPYRETRLLVTVQSPASGDSQ</sequence>
<evidence type="ECO:0000256" key="2">
    <source>
        <dbReference type="SAM" id="Phobius"/>
    </source>
</evidence>